<dbReference type="SUPFAM" id="SSF88697">
    <property type="entry name" value="PUA domain-like"/>
    <property type="match status" value="1"/>
</dbReference>
<evidence type="ECO:0000313" key="2">
    <source>
        <dbReference type="EMBL" id="KIY96243.1"/>
    </source>
</evidence>
<dbReference type="OrthoDB" id="506431at2759"/>
<organism evidence="2 3">
    <name type="scientific">Monoraphidium neglectum</name>
    <dbReference type="NCBI Taxonomy" id="145388"/>
    <lineage>
        <taxon>Eukaryota</taxon>
        <taxon>Viridiplantae</taxon>
        <taxon>Chlorophyta</taxon>
        <taxon>core chlorophytes</taxon>
        <taxon>Chlorophyceae</taxon>
        <taxon>CS clade</taxon>
        <taxon>Sphaeropleales</taxon>
        <taxon>Selenastraceae</taxon>
        <taxon>Monoraphidium</taxon>
    </lineage>
</organism>
<dbReference type="Proteomes" id="UP000054498">
    <property type="component" value="Unassembled WGS sequence"/>
</dbReference>
<keyword evidence="2" id="KW-0548">Nucleotidyltransferase</keyword>
<dbReference type="InterPro" id="IPR025980">
    <property type="entry name" value="ATP-Sase_PUA-like_dom"/>
</dbReference>
<evidence type="ECO:0000313" key="3">
    <source>
        <dbReference type="Proteomes" id="UP000054498"/>
    </source>
</evidence>
<dbReference type="GeneID" id="25729007"/>
<dbReference type="STRING" id="145388.A0A0D2KKC2"/>
<dbReference type="AlphaFoldDB" id="A0A0D2KKC2"/>
<dbReference type="PANTHER" id="PTHR43509:SF1">
    <property type="entry name" value="SULFATE ADENYLYLTRANSFERASE"/>
    <property type="match status" value="1"/>
</dbReference>
<evidence type="ECO:0000259" key="1">
    <source>
        <dbReference type="Pfam" id="PF14306"/>
    </source>
</evidence>
<keyword evidence="3" id="KW-1185">Reference proteome</keyword>
<dbReference type="RefSeq" id="XP_013895263.1">
    <property type="nucleotide sequence ID" value="XM_014039809.1"/>
</dbReference>
<accession>A0A0D2KKC2</accession>
<protein>
    <submittedName>
        <fullName evidence="2">Sulfate adenylyltransferase</fullName>
        <ecNumber evidence="2">2.7.7.4</ecNumber>
    </submittedName>
</protein>
<reference evidence="2 3" key="1">
    <citation type="journal article" date="2013" name="BMC Genomics">
        <title>Reconstruction of the lipid metabolism for the microalga Monoraphidium neglectum from its genome sequence reveals characteristics suitable for biofuel production.</title>
        <authorList>
            <person name="Bogen C."/>
            <person name="Al-Dilaimi A."/>
            <person name="Albersmeier A."/>
            <person name="Wichmann J."/>
            <person name="Grundmann M."/>
            <person name="Rupp O."/>
            <person name="Lauersen K.J."/>
            <person name="Blifernez-Klassen O."/>
            <person name="Kalinowski J."/>
            <person name="Goesmann A."/>
            <person name="Mussgnug J.H."/>
            <person name="Kruse O."/>
        </authorList>
    </citation>
    <scope>NUCLEOTIDE SEQUENCE [LARGE SCALE GENOMIC DNA]</scope>
    <source>
        <strain evidence="2 3">SAG 48.87</strain>
    </source>
</reference>
<name>A0A0D2KKC2_9CHLO</name>
<proteinExistence type="predicted"/>
<dbReference type="GO" id="GO:0004781">
    <property type="term" value="F:sulfate adenylyltransferase (ATP) activity"/>
    <property type="evidence" value="ECO:0007669"/>
    <property type="project" value="UniProtKB-EC"/>
</dbReference>
<keyword evidence="2" id="KW-0808">Transferase</keyword>
<feature type="domain" description="ATP-sulfurylase PUA-like" evidence="1">
    <location>
        <begin position="76"/>
        <end position="162"/>
    </location>
</feature>
<dbReference type="EMBL" id="KK103096">
    <property type="protein sequence ID" value="KIY96243.1"/>
    <property type="molecule type" value="Genomic_DNA"/>
</dbReference>
<dbReference type="PANTHER" id="PTHR43509">
    <property type="match status" value="1"/>
</dbReference>
<dbReference type="KEGG" id="mng:MNEG_11717"/>
<dbReference type="Gene3D" id="3.10.400.10">
    <property type="entry name" value="Sulfate adenylyltransferase"/>
    <property type="match status" value="1"/>
</dbReference>
<sequence>MASTLAAAGARSVVVRAARDSMRVAVPAPVCAVRAQPRGMAARQQSAEGRRGLAVTRLASVAEAKPAALTAEGLQAPHGGKLVNLLVPAEEQAALVASTTTTLELSDRNACDVELLTVGAFSPLEHFMSQEEYDSVVRDMRLPNGLLFGLPIVLDTDREDLKLGDKQPARYGRCRIIVPWF</sequence>
<dbReference type="Pfam" id="PF14306">
    <property type="entry name" value="PUA_2"/>
    <property type="match status" value="1"/>
</dbReference>
<dbReference type="InterPro" id="IPR015947">
    <property type="entry name" value="PUA-like_sf"/>
</dbReference>
<dbReference type="EC" id="2.7.7.4" evidence="2"/>
<gene>
    <name evidence="2" type="ORF">MNEG_11717</name>
</gene>